<keyword evidence="13" id="KW-0349">Heme</keyword>
<dbReference type="GO" id="GO:0046872">
    <property type="term" value="F:metal ion binding"/>
    <property type="evidence" value="ECO:0007669"/>
    <property type="project" value="UniProtKB-UniRule"/>
</dbReference>
<feature type="domain" description="CFEM" evidence="16">
    <location>
        <begin position="1"/>
        <end position="104"/>
    </location>
</feature>
<dbReference type="GO" id="GO:0098552">
    <property type="term" value="C:side of membrane"/>
    <property type="evidence" value="ECO:0007669"/>
    <property type="project" value="UniProtKB-KW"/>
</dbReference>
<name>A0A0D2XWM8_FUSOF</name>
<evidence type="ECO:0000313" key="18">
    <source>
        <dbReference type="Proteomes" id="UP000002489"/>
    </source>
</evidence>
<feature type="disulfide bond" evidence="13">
    <location>
        <begin position="30"/>
        <end position="37"/>
    </location>
</feature>
<dbReference type="GO" id="GO:0071944">
    <property type="term" value="C:cell periphery"/>
    <property type="evidence" value="ECO:0007669"/>
    <property type="project" value="UniProtKB-ARBA"/>
</dbReference>
<sequence length="280" mass="29978">MANKNAKSLYEAIPECISGCFDISVATTGCAKDDYDCWCYKPNHQTIVDTLEQCLSNKERKTKKKCTEDDEFASAASTTLKVSTTVATTASSEETAAAEESTWTSLAPTETGDSEQAQASDEADAVTPTHSGLSPGGKAGVGVGVAIGVILIGIAVFLWLRERKRRRSVEEQLRIVEIENANASQEGYYASKGLYEMEGDRPHAEELRGCMRTPELGAAETTKSSSVTHVGPVSPSDNDRDSSFSTRSQSWPISPESPGRQESRGLGEITDNKTATPAAP</sequence>
<comment type="subcellular location">
    <subcellularLocation>
        <location evidence="2">Membrane</location>
        <topology evidence="2">Lipid-anchor</topology>
        <topology evidence="2">GPI-anchor</topology>
    </subcellularLocation>
    <subcellularLocation>
        <location evidence="1">Membrane</location>
        <topology evidence="1">Single-pass membrane protein</topology>
    </subcellularLocation>
    <subcellularLocation>
        <location evidence="3">Secreted</location>
    </subcellularLocation>
</comment>
<keyword evidence="10 15" id="KW-0472">Membrane</keyword>
<dbReference type="Proteomes" id="UP000002489">
    <property type="component" value="Unassembled WGS sequence"/>
</dbReference>
<keyword evidence="6" id="KW-0336">GPI-anchor</keyword>
<evidence type="ECO:0000259" key="16">
    <source>
        <dbReference type="PROSITE" id="PS52012"/>
    </source>
</evidence>
<evidence type="ECO:0000256" key="14">
    <source>
        <dbReference type="SAM" id="MobiDB-lite"/>
    </source>
</evidence>
<proteinExistence type="inferred from homology"/>
<accession>A0A0D2XWM8</accession>
<comment type="similarity">
    <text evidence="4">Belongs to the RBT5 family.</text>
</comment>
<keyword evidence="9 15" id="KW-1133">Transmembrane helix</keyword>
<evidence type="ECO:0000256" key="7">
    <source>
        <dbReference type="ARBA" id="ARBA00022692"/>
    </source>
</evidence>
<keyword evidence="7 15" id="KW-0812">Transmembrane</keyword>
<evidence type="ECO:0000256" key="6">
    <source>
        <dbReference type="ARBA" id="ARBA00022622"/>
    </source>
</evidence>
<evidence type="ECO:0000256" key="10">
    <source>
        <dbReference type="ARBA" id="ARBA00023136"/>
    </source>
</evidence>
<evidence type="ECO:0000256" key="13">
    <source>
        <dbReference type="PROSITE-ProRule" id="PRU01356"/>
    </source>
</evidence>
<dbReference type="InterPro" id="IPR051694">
    <property type="entry name" value="Immunoregulatory_rcpt-like"/>
</dbReference>
<evidence type="ECO:0000256" key="8">
    <source>
        <dbReference type="ARBA" id="ARBA00022729"/>
    </source>
</evidence>
<keyword evidence="12" id="KW-0449">Lipoprotein</keyword>
<dbReference type="AlphaFoldDB" id="A0A0D2XWM8"/>
<keyword evidence="13" id="KW-0408">Iron</keyword>
<evidence type="ECO:0000256" key="2">
    <source>
        <dbReference type="ARBA" id="ARBA00004589"/>
    </source>
</evidence>
<feature type="compositionally biased region" description="Low complexity" evidence="14">
    <location>
        <begin position="90"/>
        <end position="107"/>
    </location>
</feature>
<feature type="compositionally biased region" description="Polar residues" evidence="14">
    <location>
        <begin position="243"/>
        <end position="252"/>
    </location>
</feature>
<keyword evidence="8" id="KW-0732">Signal</keyword>
<reference evidence="18" key="1">
    <citation type="journal article" date="2012" name="Mol. Plant Microbe Interact.">
        <title>A highly conserved effector in Fusarium oxysporum is required for full virulence on Arabidopsis.</title>
        <authorList>
            <person name="Thatcher L.F."/>
            <person name="Gardiner D.M."/>
            <person name="Kazan K."/>
            <person name="Manners J."/>
        </authorList>
    </citation>
    <scope>NUCLEOTIDE SEQUENCE [LARGE SCALE GENOMIC DNA]</scope>
    <source>
        <strain evidence="18">Fo5176</strain>
    </source>
</reference>
<evidence type="ECO:0000313" key="17">
    <source>
        <dbReference type="EnsemblFungi" id="FOXG_08394P0"/>
    </source>
</evidence>
<dbReference type="InterPro" id="IPR008427">
    <property type="entry name" value="Extracellular_membr_CFEM_dom"/>
</dbReference>
<evidence type="ECO:0000256" key="5">
    <source>
        <dbReference type="ARBA" id="ARBA00022525"/>
    </source>
</evidence>
<comment type="caution">
    <text evidence="13">Lacks conserved residue(s) required for the propagation of feature annotation.</text>
</comment>
<evidence type="ECO:0000256" key="3">
    <source>
        <dbReference type="ARBA" id="ARBA00004613"/>
    </source>
</evidence>
<dbReference type="GO" id="GO:0005576">
    <property type="term" value="C:extracellular region"/>
    <property type="evidence" value="ECO:0007669"/>
    <property type="project" value="UniProtKB-SubCell"/>
</dbReference>
<organism evidence="17 18">
    <name type="scientific">Fusarium oxysporum (strain Fo5176)</name>
    <name type="common">Fusarium vascular wilt</name>
    <dbReference type="NCBI Taxonomy" id="660025"/>
    <lineage>
        <taxon>Eukaryota</taxon>
        <taxon>Fungi</taxon>
        <taxon>Dikarya</taxon>
        <taxon>Ascomycota</taxon>
        <taxon>Pezizomycotina</taxon>
        <taxon>Sordariomycetes</taxon>
        <taxon>Hypocreomycetidae</taxon>
        <taxon>Hypocreales</taxon>
        <taxon>Nectriaceae</taxon>
        <taxon>Fusarium</taxon>
        <taxon>Fusarium oxysporum species complex</taxon>
    </lineage>
</organism>
<dbReference type="Pfam" id="PF05730">
    <property type="entry name" value="CFEM"/>
    <property type="match status" value="1"/>
</dbReference>
<keyword evidence="11 13" id="KW-1015">Disulfide bond</keyword>
<feature type="binding site" description="axial binding residue" evidence="13">
    <location>
        <position position="34"/>
    </location>
    <ligand>
        <name>heme</name>
        <dbReference type="ChEBI" id="CHEBI:30413"/>
    </ligand>
    <ligandPart>
        <name>Fe</name>
        <dbReference type="ChEBI" id="CHEBI:18248"/>
    </ligandPart>
</feature>
<dbReference type="EnsemblFungi" id="FOXG_08394T0">
    <property type="protein sequence ID" value="FOXG_08394P0"/>
    <property type="gene ID" value="FOXG_08394"/>
</dbReference>
<evidence type="ECO:0000256" key="9">
    <source>
        <dbReference type="ARBA" id="ARBA00022989"/>
    </source>
</evidence>
<evidence type="ECO:0000256" key="1">
    <source>
        <dbReference type="ARBA" id="ARBA00004167"/>
    </source>
</evidence>
<dbReference type="PROSITE" id="PS52012">
    <property type="entry name" value="CFEM"/>
    <property type="match status" value="1"/>
</dbReference>
<evidence type="ECO:0000256" key="15">
    <source>
        <dbReference type="SAM" id="Phobius"/>
    </source>
</evidence>
<feature type="region of interest" description="Disordered" evidence="14">
    <location>
        <begin position="217"/>
        <end position="280"/>
    </location>
</feature>
<reference evidence="17" key="2">
    <citation type="submission" date="2025-08" db="UniProtKB">
        <authorList>
            <consortium name="EnsemblFungi"/>
        </authorList>
    </citation>
    <scope>IDENTIFICATION</scope>
    <source>
        <strain evidence="17">4287 / CBS 123668 / FGSC 9935 / NRRL 34936</strain>
    </source>
</reference>
<evidence type="ECO:0000256" key="4">
    <source>
        <dbReference type="ARBA" id="ARBA00010031"/>
    </source>
</evidence>
<evidence type="ECO:0000256" key="12">
    <source>
        <dbReference type="ARBA" id="ARBA00023288"/>
    </source>
</evidence>
<protein>
    <recommendedName>
        <fullName evidence="16">CFEM domain-containing protein</fullName>
    </recommendedName>
</protein>
<dbReference type="PANTHER" id="PTHR15549">
    <property type="entry name" value="PAIRED IMMUNOGLOBULIN-LIKE TYPE 2 RECEPTOR"/>
    <property type="match status" value="1"/>
</dbReference>
<keyword evidence="13" id="KW-0479">Metal-binding</keyword>
<feature type="transmembrane region" description="Helical" evidence="15">
    <location>
        <begin position="139"/>
        <end position="160"/>
    </location>
</feature>
<keyword evidence="5" id="KW-0964">Secreted</keyword>
<dbReference type="PANTHER" id="PTHR15549:SF30">
    <property type="entry name" value="MID2 DOMAIN-CONTAINING PROTEIN"/>
    <property type="match status" value="1"/>
</dbReference>
<keyword evidence="6" id="KW-0325">Glycoprotein</keyword>
<feature type="region of interest" description="Disordered" evidence="14">
    <location>
        <begin position="90"/>
        <end position="138"/>
    </location>
</feature>
<evidence type="ECO:0000256" key="11">
    <source>
        <dbReference type="ARBA" id="ARBA00023157"/>
    </source>
</evidence>